<dbReference type="InterPro" id="IPR020622">
    <property type="entry name" value="Ala_racemase_pyridoxalP-BS"/>
</dbReference>
<dbReference type="EMBL" id="DSBW01000077">
    <property type="protein sequence ID" value="HED30736.1"/>
    <property type="molecule type" value="Genomic_DNA"/>
</dbReference>
<dbReference type="Pfam" id="PF00842">
    <property type="entry name" value="Ala_racemase_C"/>
    <property type="match status" value="1"/>
</dbReference>
<keyword evidence="4 5" id="KW-0413">Isomerase</keyword>
<dbReference type="InterPro" id="IPR009006">
    <property type="entry name" value="Ala_racemase/Decarboxylase_C"/>
</dbReference>
<comment type="catalytic activity">
    <reaction evidence="1 5">
        <text>L-alanine = D-alanine</text>
        <dbReference type="Rhea" id="RHEA:20249"/>
        <dbReference type="ChEBI" id="CHEBI:57416"/>
        <dbReference type="ChEBI" id="CHEBI:57972"/>
        <dbReference type="EC" id="5.1.1.1"/>
    </reaction>
</comment>
<dbReference type="InterPro" id="IPR000821">
    <property type="entry name" value="Ala_racemase"/>
</dbReference>
<dbReference type="Gene3D" id="3.20.20.10">
    <property type="entry name" value="Alanine racemase"/>
    <property type="match status" value="1"/>
</dbReference>
<comment type="caution">
    <text evidence="9">The sequence shown here is derived from an EMBL/GenBank/DDBJ whole genome shotgun (WGS) entry which is preliminary data.</text>
</comment>
<dbReference type="InterPro" id="IPR029066">
    <property type="entry name" value="PLP-binding_barrel"/>
</dbReference>
<sequence>MSEALISLPHLDFNLSQIKELLPTSCDIMGVVKANAYGHGAPAIARRLLQRGVRNFGVANIHEAIELRRKGGIDERSEILAFCSPPPSHLPYYLQYRTALTATDPDLLCKASSTAANHGSKLDVHVKVDTGMGRLGLPPNEAMQLLQRVEKDPNLRLCGIYTHFAQGTTDDEFSRSQLARFREMCREFEHWAARPVMKHAAGSGALLCLKDAFLDMVRPGIMLYGCYPAATVSSLIELKPVMQLESRVMLVKTVERGTTLSYNRSWTAPQRTRIATVAAGYADGYHRLLSNRSHVMIRGKLCPQVGNITMDQMMVDIGNDTCIAVGDKVVLFGWQGPCADELATLCNSISYELLCSVSSRVRRTVIS</sequence>
<dbReference type="PANTHER" id="PTHR30511:SF0">
    <property type="entry name" value="ALANINE RACEMASE, CATABOLIC-RELATED"/>
    <property type="match status" value="1"/>
</dbReference>
<dbReference type="FunFam" id="3.20.20.10:FF:000002">
    <property type="entry name" value="Alanine racemase"/>
    <property type="match status" value="1"/>
</dbReference>
<evidence type="ECO:0000259" key="8">
    <source>
        <dbReference type="SMART" id="SM01005"/>
    </source>
</evidence>
<dbReference type="GO" id="GO:0030632">
    <property type="term" value="P:D-alanine biosynthetic process"/>
    <property type="evidence" value="ECO:0007669"/>
    <property type="project" value="UniProtKB-UniRule"/>
</dbReference>
<dbReference type="UniPathway" id="UPA00042">
    <property type="reaction ID" value="UER00497"/>
</dbReference>
<name>A0A831SPU3_PROAE</name>
<feature type="modified residue" description="N6-(pyridoxal phosphate)lysine" evidence="5 6">
    <location>
        <position position="33"/>
    </location>
</feature>
<feature type="binding site" evidence="5 7">
    <location>
        <position position="310"/>
    </location>
    <ligand>
        <name>substrate</name>
    </ligand>
</feature>
<dbReference type="SMART" id="SM01005">
    <property type="entry name" value="Ala_racemase_C"/>
    <property type="match status" value="1"/>
</dbReference>
<dbReference type="InterPro" id="IPR011079">
    <property type="entry name" value="Ala_racemase_C"/>
</dbReference>
<dbReference type="Proteomes" id="UP000886335">
    <property type="component" value="Unassembled WGS sequence"/>
</dbReference>
<evidence type="ECO:0000256" key="1">
    <source>
        <dbReference type="ARBA" id="ARBA00000316"/>
    </source>
</evidence>
<dbReference type="GO" id="GO:0030170">
    <property type="term" value="F:pyridoxal phosphate binding"/>
    <property type="evidence" value="ECO:0007669"/>
    <property type="project" value="UniProtKB-UniRule"/>
</dbReference>
<gene>
    <name evidence="9" type="primary">alr</name>
    <name evidence="9" type="ORF">ENN50_03400</name>
</gene>
<comment type="cofactor">
    <cofactor evidence="2 5 6">
        <name>pyridoxal 5'-phosphate</name>
        <dbReference type="ChEBI" id="CHEBI:597326"/>
    </cofactor>
</comment>
<feature type="binding site" evidence="5 7">
    <location>
        <position position="134"/>
    </location>
    <ligand>
        <name>substrate</name>
    </ligand>
</feature>
<dbReference type="GO" id="GO:0005829">
    <property type="term" value="C:cytosol"/>
    <property type="evidence" value="ECO:0007669"/>
    <property type="project" value="TreeGrafter"/>
</dbReference>
<reference evidence="9" key="1">
    <citation type="journal article" date="2020" name="mSystems">
        <title>Genome- and Community-Level Interaction Insights into Carbon Utilization and Element Cycling Functions of Hydrothermarchaeota in Hydrothermal Sediment.</title>
        <authorList>
            <person name="Zhou Z."/>
            <person name="Liu Y."/>
            <person name="Xu W."/>
            <person name="Pan J."/>
            <person name="Luo Z.H."/>
            <person name="Li M."/>
        </authorList>
    </citation>
    <scope>NUCLEOTIDE SEQUENCE [LARGE SCALE GENOMIC DNA]</scope>
    <source>
        <strain evidence="9">SpSt-1181</strain>
    </source>
</reference>
<dbReference type="SUPFAM" id="SSF51419">
    <property type="entry name" value="PLP-binding barrel"/>
    <property type="match status" value="1"/>
</dbReference>
<evidence type="ECO:0000256" key="7">
    <source>
        <dbReference type="PIRSR" id="PIRSR600821-52"/>
    </source>
</evidence>
<dbReference type="GO" id="GO:0008784">
    <property type="term" value="F:alanine racemase activity"/>
    <property type="evidence" value="ECO:0007669"/>
    <property type="project" value="UniProtKB-UniRule"/>
</dbReference>
<proteinExistence type="inferred from homology"/>
<dbReference type="NCBIfam" id="TIGR00492">
    <property type="entry name" value="alr"/>
    <property type="match status" value="1"/>
</dbReference>
<organism evidence="9">
    <name type="scientific">Prosthecochloris aestuarii</name>
    <dbReference type="NCBI Taxonomy" id="1102"/>
    <lineage>
        <taxon>Bacteria</taxon>
        <taxon>Pseudomonadati</taxon>
        <taxon>Chlorobiota</taxon>
        <taxon>Chlorobiia</taxon>
        <taxon>Chlorobiales</taxon>
        <taxon>Chlorobiaceae</taxon>
        <taxon>Prosthecochloris</taxon>
    </lineage>
</organism>
<feature type="domain" description="Alanine racemase C-terminal" evidence="8">
    <location>
        <begin position="241"/>
        <end position="366"/>
    </location>
</feature>
<feature type="active site" description="Proton acceptor; specific for L-alanine" evidence="5">
    <location>
        <position position="262"/>
    </location>
</feature>
<evidence type="ECO:0000256" key="6">
    <source>
        <dbReference type="PIRSR" id="PIRSR600821-50"/>
    </source>
</evidence>
<dbReference type="CDD" id="cd00430">
    <property type="entry name" value="PLPDE_III_AR"/>
    <property type="match status" value="1"/>
</dbReference>
<dbReference type="Pfam" id="PF01168">
    <property type="entry name" value="Ala_racemase_N"/>
    <property type="match status" value="1"/>
</dbReference>
<evidence type="ECO:0000256" key="3">
    <source>
        <dbReference type="ARBA" id="ARBA00022898"/>
    </source>
</evidence>
<evidence type="ECO:0000256" key="5">
    <source>
        <dbReference type="HAMAP-Rule" id="MF_01201"/>
    </source>
</evidence>
<dbReference type="AlphaFoldDB" id="A0A831SPU3"/>
<dbReference type="HAMAP" id="MF_01201">
    <property type="entry name" value="Ala_racemase"/>
    <property type="match status" value="1"/>
</dbReference>
<comment type="pathway">
    <text evidence="5">Amino-acid biosynthesis; D-alanine biosynthesis; D-alanine from L-alanine: step 1/1.</text>
</comment>
<keyword evidence="3 5" id="KW-0663">Pyridoxal phosphate</keyword>
<evidence type="ECO:0000313" key="9">
    <source>
        <dbReference type="EMBL" id="HED30736.1"/>
    </source>
</evidence>
<comment type="similarity">
    <text evidence="5">Belongs to the alanine racemase family.</text>
</comment>
<dbReference type="EC" id="5.1.1.1" evidence="5"/>
<dbReference type="InterPro" id="IPR001608">
    <property type="entry name" value="Ala_racemase_N"/>
</dbReference>
<dbReference type="SUPFAM" id="SSF50621">
    <property type="entry name" value="Alanine racemase C-terminal domain-like"/>
    <property type="match status" value="1"/>
</dbReference>
<protein>
    <recommendedName>
        <fullName evidence="5">Alanine racemase</fullName>
        <ecNumber evidence="5">5.1.1.1</ecNumber>
    </recommendedName>
</protein>
<dbReference type="PANTHER" id="PTHR30511">
    <property type="entry name" value="ALANINE RACEMASE"/>
    <property type="match status" value="1"/>
</dbReference>
<feature type="active site" description="Proton acceptor; specific for D-alanine" evidence="5">
    <location>
        <position position="33"/>
    </location>
</feature>
<dbReference type="PRINTS" id="PR00992">
    <property type="entry name" value="ALARACEMASE"/>
</dbReference>
<dbReference type="PROSITE" id="PS00395">
    <property type="entry name" value="ALANINE_RACEMASE"/>
    <property type="match status" value="1"/>
</dbReference>
<accession>A0A831SPU3</accession>
<dbReference type="Gene3D" id="2.40.37.10">
    <property type="entry name" value="Lyase, Ornithine Decarboxylase, Chain A, domain 1"/>
    <property type="match status" value="1"/>
</dbReference>
<evidence type="ECO:0000256" key="4">
    <source>
        <dbReference type="ARBA" id="ARBA00023235"/>
    </source>
</evidence>
<evidence type="ECO:0000256" key="2">
    <source>
        <dbReference type="ARBA" id="ARBA00001933"/>
    </source>
</evidence>
<comment type="function">
    <text evidence="5">Catalyzes the interconversion of L-alanine and D-alanine. May also act on other amino acids.</text>
</comment>